<keyword evidence="1" id="KW-0472">Membrane</keyword>
<dbReference type="Proteomes" id="UP000288178">
    <property type="component" value="Unassembled WGS sequence"/>
</dbReference>
<evidence type="ECO:0000256" key="1">
    <source>
        <dbReference type="SAM" id="Phobius"/>
    </source>
</evidence>
<feature type="transmembrane region" description="Helical" evidence="1">
    <location>
        <begin position="12"/>
        <end position="30"/>
    </location>
</feature>
<evidence type="ECO:0000313" key="3">
    <source>
        <dbReference type="EMBL" id="RVT50055.1"/>
    </source>
</evidence>
<evidence type="ECO:0000259" key="2">
    <source>
        <dbReference type="Pfam" id="PF05232"/>
    </source>
</evidence>
<evidence type="ECO:0000313" key="4">
    <source>
        <dbReference type="Proteomes" id="UP000288178"/>
    </source>
</evidence>
<keyword evidence="1" id="KW-0812">Transmembrane</keyword>
<reference evidence="3 4" key="1">
    <citation type="submission" date="2019-01" db="EMBL/GenBank/DDBJ databases">
        <authorList>
            <person name="Chen W.-M."/>
        </authorList>
    </citation>
    <scope>NUCLEOTIDE SEQUENCE [LARGE SCALE GENOMIC DNA]</scope>
    <source>
        <strain evidence="3 4">ICH-3</strain>
    </source>
</reference>
<proteinExistence type="predicted"/>
<comment type="caution">
    <text evidence="3">The sequence shown here is derived from an EMBL/GenBank/DDBJ whole genome shotgun (WGS) entry which is preliminary data.</text>
</comment>
<organism evidence="3 4">
    <name type="scientific">Rubrivivax albus</name>
    <dbReference type="NCBI Taxonomy" id="2499835"/>
    <lineage>
        <taxon>Bacteria</taxon>
        <taxon>Pseudomonadati</taxon>
        <taxon>Pseudomonadota</taxon>
        <taxon>Betaproteobacteria</taxon>
        <taxon>Burkholderiales</taxon>
        <taxon>Sphaerotilaceae</taxon>
        <taxon>Rubrivivax</taxon>
    </lineage>
</organism>
<keyword evidence="4" id="KW-1185">Reference proteome</keyword>
<dbReference type="Pfam" id="PF05232">
    <property type="entry name" value="BTP"/>
    <property type="match status" value="2"/>
</dbReference>
<dbReference type="InterPro" id="IPR007896">
    <property type="entry name" value="BTP_bacteria"/>
</dbReference>
<dbReference type="OrthoDB" id="1631120at2"/>
<dbReference type="NCBIfam" id="NF033664">
    <property type="entry name" value="PACE_transport"/>
    <property type="match status" value="1"/>
</dbReference>
<dbReference type="InterPro" id="IPR058208">
    <property type="entry name" value="PACE"/>
</dbReference>
<dbReference type="EMBL" id="SACT01000006">
    <property type="protein sequence ID" value="RVT50055.1"/>
    <property type="molecule type" value="Genomic_DNA"/>
</dbReference>
<gene>
    <name evidence="3" type="ORF">ENE75_17210</name>
</gene>
<dbReference type="RefSeq" id="WP_128199565.1">
    <property type="nucleotide sequence ID" value="NZ_SACT01000006.1"/>
</dbReference>
<dbReference type="AlphaFoldDB" id="A0A3S2WZN4"/>
<feature type="transmembrane region" description="Helical" evidence="1">
    <location>
        <begin position="80"/>
        <end position="99"/>
    </location>
</feature>
<feature type="transmembrane region" description="Helical" evidence="1">
    <location>
        <begin position="105"/>
        <end position="128"/>
    </location>
</feature>
<feature type="domain" description="Chlorhexidine efflux transporter" evidence="2">
    <location>
        <begin position="4"/>
        <end position="65"/>
    </location>
</feature>
<protein>
    <submittedName>
        <fullName evidence="3">PACE efflux transporter</fullName>
    </submittedName>
</protein>
<feature type="transmembrane region" description="Helical" evidence="1">
    <location>
        <begin position="36"/>
        <end position="59"/>
    </location>
</feature>
<feature type="domain" description="Chlorhexidine efflux transporter" evidence="2">
    <location>
        <begin position="71"/>
        <end position="133"/>
    </location>
</feature>
<keyword evidence="1" id="KW-1133">Transmembrane helix</keyword>
<name>A0A3S2WZN4_9BURK</name>
<sequence length="144" mass="16116">MKPKQRRVLQAVLYELFAILFVGPVLGWLFDEPMGSSLALAVVLSTIALSWNYVFNALFERWEARQPVRGRSWQRRLAHGAGFEGGLTLLLVPVMAGWLDTTAWQAFLANLGLLLFFFFYAVGFTWAFDRVFGLPASAAAAREG</sequence>
<accession>A0A3S2WZN4</accession>